<keyword evidence="7 14" id="KW-0547">Nucleotide-binding</keyword>
<comment type="pathway">
    <text evidence="14">Cofactor biosynthesis; molybdopterin biosynthesis.</text>
</comment>
<feature type="binding site" evidence="14">
    <location>
        <position position="109"/>
    </location>
    <ligand>
        <name>ATP</name>
        <dbReference type="ChEBI" id="CHEBI:30616"/>
    </ligand>
</feature>
<keyword evidence="12 14" id="KW-0511">Multifunctional enzyme</keyword>
<dbReference type="GO" id="GO:0004792">
    <property type="term" value="F:thiosulfate-cyanide sulfurtransferase activity"/>
    <property type="evidence" value="ECO:0007669"/>
    <property type="project" value="TreeGrafter"/>
</dbReference>
<dbReference type="AlphaFoldDB" id="A0A9W4GGS6"/>
<feature type="binding site" evidence="14">
    <location>
        <begin position="116"/>
        <end position="120"/>
    </location>
    <ligand>
        <name>ATP</name>
        <dbReference type="ChEBI" id="CHEBI:30616"/>
    </ligand>
</feature>
<evidence type="ECO:0000313" key="17">
    <source>
        <dbReference type="Proteomes" id="UP000683417"/>
    </source>
</evidence>
<gene>
    <name evidence="14" type="primary">uba4</name>
    <name evidence="14" type="synonym">cnxF</name>
    <name evidence="16" type="ORF">BGTH12_LOCUS6297</name>
</gene>
<dbReference type="EC" id="2.8.1.11" evidence="14"/>
<feature type="binding site" evidence="14">
    <location>
        <position position="226"/>
    </location>
    <ligand>
        <name>Zn(2+)</name>
        <dbReference type="ChEBI" id="CHEBI:29105"/>
    </ligand>
</feature>
<comment type="catalytic activity">
    <reaction evidence="14">
        <text>[molybdopterin-synthase sulfur-carrier protein]-C-terminal Gly-Gly-AMP + S-sulfanyl-L-cysteinyl-[cysteine desulfurase] + AH2 = [molybdopterin-synthase sulfur-carrier protein]-C-terminal-Gly-aminoethanethioate + L-cysteinyl-[cysteine desulfurase] + A + AMP + 2 H(+)</text>
        <dbReference type="Rhea" id="RHEA:48612"/>
        <dbReference type="Rhea" id="RHEA-COMP:12157"/>
        <dbReference type="Rhea" id="RHEA-COMP:12158"/>
        <dbReference type="Rhea" id="RHEA-COMP:12159"/>
        <dbReference type="Rhea" id="RHEA-COMP:19907"/>
        <dbReference type="ChEBI" id="CHEBI:13193"/>
        <dbReference type="ChEBI" id="CHEBI:15378"/>
        <dbReference type="ChEBI" id="CHEBI:17499"/>
        <dbReference type="ChEBI" id="CHEBI:29950"/>
        <dbReference type="ChEBI" id="CHEBI:61963"/>
        <dbReference type="ChEBI" id="CHEBI:90618"/>
        <dbReference type="ChEBI" id="CHEBI:232372"/>
        <dbReference type="ChEBI" id="CHEBI:456215"/>
        <dbReference type="EC" id="2.8.1.11"/>
    </reaction>
</comment>
<dbReference type="PANTHER" id="PTHR10953">
    <property type="entry name" value="UBIQUITIN-ACTIVATING ENZYME E1"/>
    <property type="match status" value="1"/>
</dbReference>
<keyword evidence="2 14" id="KW-0963">Cytoplasm</keyword>
<feature type="binding site" evidence="14">
    <location>
        <position position="133"/>
    </location>
    <ligand>
        <name>ATP</name>
        <dbReference type="ChEBI" id="CHEBI:30616"/>
    </ligand>
</feature>
<evidence type="ECO:0000256" key="1">
    <source>
        <dbReference type="ARBA" id="ARBA00004514"/>
    </source>
</evidence>
<dbReference type="Proteomes" id="UP000683417">
    <property type="component" value="Unassembled WGS sequence"/>
</dbReference>
<dbReference type="GO" id="GO:0061605">
    <property type="term" value="F:molybdopterin-synthase adenylyltransferase activity"/>
    <property type="evidence" value="ECO:0007669"/>
    <property type="project" value="UniProtKB-EC"/>
</dbReference>
<dbReference type="FunFam" id="3.40.50.720:FF:000033">
    <property type="entry name" value="Adenylyltransferase and sulfurtransferase MOCS3"/>
    <property type="match status" value="1"/>
</dbReference>
<dbReference type="PANTHER" id="PTHR10953:SF102">
    <property type="entry name" value="ADENYLYLTRANSFERASE AND SULFURTRANSFERASE MOCS3"/>
    <property type="match status" value="1"/>
</dbReference>
<comment type="cofactor">
    <cofactor evidence="14">
        <name>Zn(2+)</name>
        <dbReference type="ChEBI" id="CHEBI:29105"/>
    </cofactor>
    <text evidence="14">Binds 1 zinc ion per subunit.</text>
</comment>
<dbReference type="GO" id="GO:0061604">
    <property type="term" value="F:molybdopterin-synthase sulfurtransferase activity"/>
    <property type="evidence" value="ECO:0007669"/>
    <property type="project" value="UniProtKB-EC"/>
</dbReference>
<feature type="binding site" evidence="14">
    <location>
        <position position="229"/>
    </location>
    <ligand>
        <name>Zn(2+)</name>
        <dbReference type="ChEBI" id="CHEBI:29105"/>
    </ligand>
</feature>
<keyword evidence="9 14" id="KW-0862">Zinc</keyword>
<feature type="binding site" evidence="14">
    <location>
        <begin position="177"/>
        <end position="178"/>
    </location>
    <ligand>
        <name>ATP</name>
        <dbReference type="ChEBI" id="CHEBI:30616"/>
    </ligand>
</feature>
<keyword evidence="6 14" id="KW-0479">Metal-binding</keyword>
<dbReference type="InterPro" id="IPR045886">
    <property type="entry name" value="ThiF/MoeB/HesA"/>
</dbReference>
<dbReference type="Pfam" id="PF00899">
    <property type="entry name" value="ThiF"/>
    <property type="match status" value="1"/>
</dbReference>
<feature type="binding site" evidence="14">
    <location>
        <position position="313"/>
    </location>
    <ligand>
        <name>Zn(2+)</name>
        <dbReference type="ChEBI" id="CHEBI:29105"/>
    </ligand>
</feature>
<dbReference type="GO" id="GO:0032447">
    <property type="term" value="P:protein urmylation"/>
    <property type="evidence" value="ECO:0007669"/>
    <property type="project" value="TreeGrafter"/>
</dbReference>
<evidence type="ECO:0000256" key="5">
    <source>
        <dbReference type="ARBA" id="ARBA00022695"/>
    </source>
</evidence>
<protein>
    <recommendedName>
        <fullName evidence="14">Adenylyltransferase and sulfurtransferase uba4</fullName>
    </recommendedName>
    <alternativeName>
        <fullName evidence="14">Common component for nitrate reductase and xanthine dehydrogenase protein F</fullName>
    </alternativeName>
    <alternativeName>
        <fullName evidence="14">Ubiquitin-like protein activator 4</fullName>
    </alternativeName>
    <domain>
        <recommendedName>
            <fullName evidence="14">Molybdopterin-synthase adenylyltransferase</fullName>
            <ecNumber evidence="14">2.7.7.80</ecNumber>
        </recommendedName>
        <alternativeName>
            <fullName evidence="14">Adenylyltransferase uba4</fullName>
        </alternativeName>
        <alternativeName>
            <fullName evidence="14">Sulfur carrier protein MOCS2A adenylyltransferase</fullName>
        </alternativeName>
    </domain>
    <domain>
        <recommendedName>
            <fullName evidence="14">Molybdopterin-synthase sulfurtransferase</fullName>
            <ecNumber evidence="14">2.8.1.11</ecNumber>
        </recommendedName>
        <alternativeName>
            <fullName evidence="14">Sulfurtransferase uba4</fullName>
        </alternativeName>
        <alternativeName>
            <fullName evidence="14">Sulfur carrier protein MOCS2A sulfurtransferase</fullName>
        </alternativeName>
    </domain>
</protein>
<evidence type="ECO:0000256" key="14">
    <source>
        <dbReference type="HAMAP-Rule" id="MF_03049"/>
    </source>
</evidence>
<comment type="subcellular location">
    <subcellularLocation>
        <location evidence="1">Cytoplasm</location>
        <location evidence="1">Cytosol</location>
    </subcellularLocation>
</comment>
<comment type="pathway">
    <text evidence="14">tRNA modification; 5-methoxycarbonylmethyl-2-thiouridine-tRNA biosynthesis.</text>
</comment>
<dbReference type="InterPro" id="IPR000594">
    <property type="entry name" value="ThiF_NAD_FAD-bd"/>
</dbReference>
<dbReference type="EMBL" id="CAJHIT010000009">
    <property type="protein sequence ID" value="CAD6504939.1"/>
    <property type="molecule type" value="Genomic_DNA"/>
</dbReference>
<feature type="binding site" evidence="14">
    <location>
        <position position="88"/>
    </location>
    <ligand>
        <name>ATP</name>
        <dbReference type="ChEBI" id="CHEBI:30616"/>
    </ligand>
</feature>
<dbReference type="GO" id="GO:0002143">
    <property type="term" value="P:tRNA wobble position uridine thiolation"/>
    <property type="evidence" value="ECO:0007669"/>
    <property type="project" value="InterPro"/>
</dbReference>
<feature type="domain" description="Rhodanese" evidence="15">
    <location>
        <begin position="362"/>
        <end position="463"/>
    </location>
</feature>
<dbReference type="GO" id="GO:0006777">
    <property type="term" value="P:Mo-molybdopterin cofactor biosynthetic process"/>
    <property type="evidence" value="ECO:0007669"/>
    <property type="project" value="UniProtKB-UniRule"/>
</dbReference>
<evidence type="ECO:0000256" key="13">
    <source>
        <dbReference type="ARBA" id="ARBA00043893"/>
    </source>
</evidence>
<evidence type="ECO:0000256" key="9">
    <source>
        <dbReference type="ARBA" id="ARBA00022833"/>
    </source>
</evidence>
<feature type="active site" description="Cysteine persulfide intermediate; for sulfurtransferase activity" evidence="14">
    <location>
        <position position="423"/>
    </location>
</feature>
<dbReference type="EC" id="2.7.7.80" evidence="14"/>
<evidence type="ECO:0000256" key="11">
    <source>
        <dbReference type="ARBA" id="ARBA00023150"/>
    </source>
</evidence>
<evidence type="ECO:0000259" key="15">
    <source>
        <dbReference type="PROSITE" id="PS50206"/>
    </source>
</evidence>
<dbReference type="InterPro" id="IPR001763">
    <property type="entry name" value="Rhodanese-like_dom"/>
</dbReference>
<evidence type="ECO:0000256" key="3">
    <source>
        <dbReference type="ARBA" id="ARBA00022679"/>
    </source>
</evidence>
<keyword evidence="8" id="KW-0833">Ubl conjugation pathway</keyword>
<dbReference type="HAMAP" id="MF_03049">
    <property type="entry name" value="MOCS3_Uba4"/>
    <property type="match status" value="1"/>
</dbReference>
<accession>A0A9W4GGS6</accession>
<keyword evidence="11 14" id="KW-0501">Molybdenum cofactor biosynthesis</keyword>
<evidence type="ECO:0000256" key="7">
    <source>
        <dbReference type="ARBA" id="ARBA00022741"/>
    </source>
</evidence>
<evidence type="ECO:0000256" key="2">
    <source>
        <dbReference type="ARBA" id="ARBA00022490"/>
    </source>
</evidence>
<comment type="caution">
    <text evidence="16">The sequence shown here is derived from an EMBL/GenBank/DDBJ whole genome shotgun (WGS) entry which is preliminary data.</text>
</comment>
<dbReference type="CDD" id="cd00757">
    <property type="entry name" value="ThiF_MoeB_HesA_family"/>
    <property type="match status" value="1"/>
</dbReference>
<evidence type="ECO:0000256" key="4">
    <source>
        <dbReference type="ARBA" id="ARBA00022694"/>
    </source>
</evidence>
<feature type="binding site" evidence="14">
    <location>
        <position position="310"/>
    </location>
    <ligand>
        <name>Zn(2+)</name>
        <dbReference type="ChEBI" id="CHEBI:29105"/>
    </ligand>
</feature>
<dbReference type="GO" id="GO:0005829">
    <property type="term" value="C:cytosol"/>
    <property type="evidence" value="ECO:0007669"/>
    <property type="project" value="UniProtKB-SubCell"/>
</dbReference>
<name>A0A9W4GGS6_BLUGR</name>
<evidence type="ECO:0000256" key="6">
    <source>
        <dbReference type="ARBA" id="ARBA00022723"/>
    </source>
</evidence>
<sequence length="465" mass="51352">MSHETNRIEALKKQIIAAEEGLINLKADLARIEAHERTIEWQSAAEPNLPLTSEEYQRYGRQMIVPDIGIQGQSRLKSASVLIVGVGGLGCPAAAYLAGAGIGVLGLVDGDNVELSNLHRQVLHNSSTIGMTKVDSALAFLQRLNPHLTYQAHRTHLTAQNCQEIVSQYDMVLDCTDHPTSRYLVSDICSLLQKPLLSASALRYEGQLMLLNWPPLPAGNQNGGPCYRCVFPKAPPADSVVSCGDGGIVGPVVGVIGVLQALETLHLITSGKLIPPKLEEERKGTTMLLFSAHPILKFRNVKLKGRREDCITCSNAAKLSLSRIRDGQIDYMLFCGSKQPQTTNLDAEDRIEVIEYARLKEQDMEHILLDVREKVQFDICNLVGSINLPFSTFQKEYSHFKENARTARLPTSLPVDASIYVICRMGNDSQVVTKQLKARGLQTVKNITGGFKAWREQVDPSWPDY</sequence>
<dbReference type="PROSITE" id="PS50206">
    <property type="entry name" value="RHODANESE_3"/>
    <property type="match status" value="1"/>
</dbReference>
<reference evidence="16" key="1">
    <citation type="submission" date="2020-10" db="EMBL/GenBank/DDBJ databases">
        <authorList>
            <person name="Muller C M."/>
        </authorList>
    </citation>
    <scope>NUCLEOTIDE SEQUENCE</scope>
    <source>
        <strain evidence="16">THUN-12</strain>
    </source>
</reference>
<keyword evidence="3 14" id="KW-0808">Transferase</keyword>
<comment type="function">
    <text evidence="14">Plays a central role in 2-thiolation of mcm(5)S(2)U at tRNA wobble positions of cytosolic tRNA(Lys), tRNA(Glu) and tRNA(Gln). Also essential during biosynthesis of the molybdenum cofactor. Acts by mediating the C-terminal thiocarboxylation of sulfur carriers urm1 and MOCS2A. Its N-terminus first activates urm1 and MOCS2A as acyl-adenylates (-COAMP), then the persulfide sulfur on the catalytic cysteine is transferred to urm1 and MOCS2A to form thiocarboxylation (-COSH) of their C-terminus. The reaction probably involves hydrogen sulfide that is generated from the persulfide intermediate and that acts as nucleophile towards urm1 and MOCS2A. Subsequently, a transient disulfide bond is formed. Does not use thiosulfate as sulfur donor; nfs1 probably acting as a sulfur donor for thiocarboxylation reactions.</text>
</comment>
<dbReference type="Pfam" id="PF00581">
    <property type="entry name" value="Rhodanese"/>
    <property type="match status" value="1"/>
</dbReference>
<keyword evidence="5" id="KW-0548">Nucleotidyltransferase</keyword>
<organism evidence="16 17">
    <name type="scientific">Blumeria graminis f. sp. triticale</name>
    <dbReference type="NCBI Taxonomy" id="1689686"/>
    <lineage>
        <taxon>Eukaryota</taxon>
        <taxon>Fungi</taxon>
        <taxon>Dikarya</taxon>
        <taxon>Ascomycota</taxon>
        <taxon>Pezizomycotina</taxon>
        <taxon>Leotiomycetes</taxon>
        <taxon>Erysiphales</taxon>
        <taxon>Erysiphaceae</taxon>
        <taxon>Blumeria</taxon>
    </lineage>
</organism>
<evidence type="ECO:0000256" key="8">
    <source>
        <dbReference type="ARBA" id="ARBA00022786"/>
    </source>
</evidence>
<dbReference type="FunFam" id="3.40.250.10:FF:000014">
    <property type="entry name" value="Adenylyltransferase and sulfurtransferase MOCS3"/>
    <property type="match status" value="1"/>
</dbReference>
<comment type="catalytic activity">
    <reaction evidence="14">
        <text>[molybdopterin-synthase sulfur-carrier protein]-C-terminal Gly-Gly + ATP + H(+) = [molybdopterin-synthase sulfur-carrier protein]-C-terminal Gly-Gly-AMP + diphosphate</text>
        <dbReference type="Rhea" id="RHEA:43616"/>
        <dbReference type="Rhea" id="RHEA-COMP:12159"/>
        <dbReference type="Rhea" id="RHEA-COMP:12202"/>
        <dbReference type="ChEBI" id="CHEBI:15378"/>
        <dbReference type="ChEBI" id="CHEBI:30616"/>
        <dbReference type="ChEBI" id="CHEBI:33019"/>
        <dbReference type="ChEBI" id="CHEBI:90618"/>
        <dbReference type="ChEBI" id="CHEBI:90778"/>
        <dbReference type="EC" id="2.7.7.80"/>
    </reaction>
</comment>
<keyword evidence="10 14" id="KW-0067">ATP-binding</keyword>
<evidence type="ECO:0000256" key="10">
    <source>
        <dbReference type="ARBA" id="ARBA00022840"/>
    </source>
</evidence>
<evidence type="ECO:0000256" key="12">
    <source>
        <dbReference type="ARBA" id="ARBA00023268"/>
    </source>
</evidence>
<dbReference type="GO" id="GO:0046872">
    <property type="term" value="F:metal ion binding"/>
    <property type="evidence" value="ECO:0007669"/>
    <property type="project" value="UniProtKB-KW"/>
</dbReference>
<comment type="similarity">
    <text evidence="14">In the N-terminal section; belongs to the HesA/MoeB/ThiF family. UBA4 subfamily.</text>
</comment>
<comment type="function">
    <text evidence="13">Plays a central role in 2-thiolation of mcm(5)S(2)U at tRNA wobble positions of cytosolic tRNA(Lys), tRNA(Glu) and tRNA(Gln). Also essential during biosynthesis of the molybdenum cofactor. Acts by mediating the C-terminal thiocarboxylation of sulfur carriers urm1 and mocs2a. Its N-terminus first activates urm1 and mocs2a as acyl-adenylates (-COAMP), then the persulfide sulfur on the catalytic cysteine is transferred to urm1 and mocs2a to form thiocarboxylation (-COSH) of their C-terminus. The reaction probably involves hydrogen sulfide that is generated from the persulfide intermediate and that acts as a nucleophile towards urm1 and mocs2a. Subsequently, a transient disulfide bond is formed. Does not use thiosulfate as sulfur donor; nfs1 probably acting as a sulfur donor for thiocarboxylation reactions.</text>
</comment>
<evidence type="ECO:0000313" key="16">
    <source>
        <dbReference type="EMBL" id="CAD6504939.1"/>
    </source>
</evidence>
<dbReference type="GO" id="GO:0005524">
    <property type="term" value="F:ATP binding"/>
    <property type="evidence" value="ECO:0007669"/>
    <property type="project" value="UniProtKB-KW"/>
</dbReference>
<dbReference type="SMART" id="SM00450">
    <property type="entry name" value="RHOD"/>
    <property type="match status" value="1"/>
</dbReference>
<feature type="active site" description="Glycyl thioester intermediate; for adenylyltransferase activity" evidence="14">
    <location>
        <position position="243"/>
    </location>
</feature>
<keyword evidence="4 14" id="KW-0819">tRNA processing</keyword>
<dbReference type="InterPro" id="IPR028885">
    <property type="entry name" value="MOCS3/Uba4"/>
</dbReference>
<dbReference type="GO" id="GO:0042292">
    <property type="term" value="F:URM1 activating enzyme activity"/>
    <property type="evidence" value="ECO:0007669"/>
    <property type="project" value="TreeGrafter"/>
</dbReference>
<proteinExistence type="inferred from homology"/>